<dbReference type="InterPro" id="IPR023353">
    <property type="entry name" value="LemA-like_dom_sf"/>
</dbReference>
<dbReference type="EMBL" id="CP046622">
    <property type="protein sequence ID" value="QGW80635.1"/>
    <property type="molecule type" value="Genomic_DNA"/>
</dbReference>
<dbReference type="SUPFAM" id="SSF140478">
    <property type="entry name" value="LemA-like"/>
    <property type="match status" value="1"/>
</dbReference>
<reference evidence="1 2" key="1">
    <citation type="submission" date="2019-12" db="EMBL/GenBank/DDBJ databases">
        <title>Hybrid Genome Assemblies of two High G+C Isolates from Undergraduate Microbiology Courses.</title>
        <authorList>
            <person name="Ne Ville C.J."/>
            <person name="Enright D."/>
            <person name="Hernandez I."/>
            <person name="Dodsworth J."/>
            <person name="Orwin P.M."/>
        </authorList>
    </citation>
    <scope>NUCLEOTIDE SEQUENCE [LARGE SCALE GENOMIC DNA]</scope>
    <source>
        <strain evidence="1 2">CSUSB</strain>
    </source>
</reference>
<proteinExistence type="predicted"/>
<name>A0A6I6HG35_VARPD</name>
<dbReference type="Gene3D" id="1.20.1440.20">
    <property type="entry name" value="LemA-like domain"/>
    <property type="match status" value="2"/>
</dbReference>
<accession>A0A6I6HG35</accession>
<dbReference type="OrthoDB" id="9804152at2"/>
<evidence type="ECO:0000313" key="2">
    <source>
        <dbReference type="Proteomes" id="UP000425817"/>
    </source>
</evidence>
<dbReference type="AlphaFoldDB" id="A0A6I6HG35"/>
<sequence length="207" mass="21629">MSVLPDSLAGWIATAVLLFWFVGAYNRLVRLRAAVLQSYATLDAALRKQLDFVQASITATAPKEAPPDSLSSSVAPLQAATTQLASVLGATRLRPLDPGAMAALATALQVLINAWQRQHPDAAVTVFDADGTLSRPAPLLSAGIGASTEVGLPGAVEPMAWPEPSASAEIARSQFNVAVGQYNAAIVQFPALLVAWLVRLRPAAPLL</sequence>
<dbReference type="RefSeq" id="WP_157611829.1">
    <property type="nucleotide sequence ID" value="NZ_CP046622.1"/>
</dbReference>
<dbReference type="Proteomes" id="UP000425817">
    <property type="component" value="Chromosome"/>
</dbReference>
<organism evidence="1 2">
    <name type="scientific">Variovorax paradoxus</name>
    <dbReference type="NCBI Taxonomy" id="34073"/>
    <lineage>
        <taxon>Bacteria</taxon>
        <taxon>Pseudomonadati</taxon>
        <taxon>Pseudomonadota</taxon>
        <taxon>Betaproteobacteria</taxon>
        <taxon>Burkholderiales</taxon>
        <taxon>Comamonadaceae</taxon>
        <taxon>Variovorax</taxon>
    </lineage>
</organism>
<gene>
    <name evidence="1" type="ORF">GOQ09_03075</name>
</gene>
<evidence type="ECO:0000313" key="1">
    <source>
        <dbReference type="EMBL" id="QGW80635.1"/>
    </source>
</evidence>
<protein>
    <submittedName>
        <fullName evidence="1">Lema family protein</fullName>
    </submittedName>
</protein>